<keyword evidence="1" id="KW-0808">Transferase</keyword>
<dbReference type="EC" id="2.8.1.7" evidence="1"/>
<accession>A0AC60W4F8</accession>
<organism evidence="1 2">
    <name type="scientific">Candidatus Nitrosomaritimum aestuariumsis</name>
    <dbReference type="NCBI Taxonomy" id="3342354"/>
    <lineage>
        <taxon>Archaea</taxon>
        <taxon>Nitrososphaerota</taxon>
        <taxon>Nitrososphaeria</taxon>
        <taxon>Nitrosopumilales</taxon>
        <taxon>Nitrosopumilaceae</taxon>
        <taxon>Candidatus Nitrosomaritimum</taxon>
    </lineage>
</organism>
<comment type="caution">
    <text evidence="1">The sequence shown here is derived from an EMBL/GenBank/DDBJ whole genome shotgun (WGS) entry which is preliminary data.</text>
</comment>
<gene>
    <name evidence="1" type="ORF">H2B05_06485</name>
</gene>
<sequence length="44" mass="4991">MSEKPPIYLDSHATTPVDSRVFEVMKPYFTEKFGNASSLDHPYG</sequence>
<feature type="non-terminal residue" evidence="1">
    <location>
        <position position="44"/>
    </location>
</feature>
<evidence type="ECO:0000313" key="1">
    <source>
        <dbReference type="EMBL" id="MBA4454573.1"/>
    </source>
</evidence>
<evidence type="ECO:0000313" key="2">
    <source>
        <dbReference type="Proteomes" id="UP000526786"/>
    </source>
</evidence>
<dbReference type="EMBL" id="JACENC010000256">
    <property type="protein sequence ID" value="MBA4454573.1"/>
    <property type="molecule type" value="Genomic_DNA"/>
</dbReference>
<dbReference type="Proteomes" id="UP000526786">
    <property type="component" value="Unassembled WGS sequence"/>
</dbReference>
<protein>
    <submittedName>
        <fullName evidence="1">IscS subfamily cysteine desulfurase</fullName>
        <ecNumber evidence="1">2.8.1.7</ecNumber>
    </submittedName>
</protein>
<name>A0AC60W4F8_9ARCH</name>
<reference evidence="1 2" key="1">
    <citation type="journal article" date="2020" name="Appl. Environ. Microbiol.">
        <title>Genomic Characteristics of a Novel Species of Ammonia-Oxidizing Archaea from the Jiulong River Estuary.</title>
        <authorList>
            <person name="Zou D."/>
            <person name="Wan R."/>
            <person name="Han L."/>
            <person name="Xu M.N."/>
            <person name="Liu Y."/>
            <person name="Liu H."/>
            <person name="Kao S.J."/>
            <person name="Li M."/>
        </authorList>
    </citation>
    <scope>NUCLEOTIDE SEQUENCE [LARGE SCALE GENOMIC DNA]</scope>
    <source>
        <strain evidence="1">W2bin3</strain>
    </source>
</reference>
<proteinExistence type="predicted"/>